<feature type="domain" description="Oxo-4-hydroxy-4-carboxy-5-ureidoimidazoline decarboxylase" evidence="3">
    <location>
        <begin position="19"/>
        <end position="154"/>
    </location>
</feature>
<dbReference type="SUPFAM" id="SSF158694">
    <property type="entry name" value="UraD-Like"/>
    <property type="match status" value="1"/>
</dbReference>
<dbReference type="PANTHER" id="PTHR37987:SF1">
    <property type="entry name" value="OXO-4-HYDROXY-4-CARBOXY-5-UREIDOIMIDAZOLINE DECARBOXYLASE DOMAIN-CONTAINING PROTEIN"/>
    <property type="match status" value="1"/>
</dbReference>
<keyword evidence="5" id="KW-1185">Reference proteome</keyword>
<protein>
    <recommendedName>
        <fullName evidence="3">Oxo-4-hydroxy-4-carboxy-5-ureidoimidazoline decarboxylase domain-containing protein</fullName>
    </recommendedName>
</protein>
<dbReference type="GeneID" id="28976047"/>
<feature type="region of interest" description="Disordered" evidence="2">
    <location>
        <begin position="94"/>
        <end position="113"/>
    </location>
</feature>
<dbReference type="Proteomes" id="UP000053890">
    <property type="component" value="Unassembled WGS sequence"/>
</dbReference>
<dbReference type="EMBL" id="KQ474073">
    <property type="protein sequence ID" value="KPV78546.1"/>
    <property type="molecule type" value="Genomic_DNA"/>
</dbReference>
<feature type="compositionally biased region" description="Polar residues" evidence="2">
    <location>
        <begin position="94"/>
        <end position="112"/>
    </location>
</feature>
<dbReference type="InterPro" id="IPR036778">
    <property type="entry name" value="OHCU_decarboxylase_sf"/>
</dbReference>
<dbReference type="OMA" id="AIQAMCD"/>
<evidence type="ECO:0000259" key="3">
    <source>
        <dbReference type="Pfam" id="PF09349"/>
    </source>
</evidence>
<dbReference type="OrthoDB" id="5398391at2759"/>
<proteinExistence type="predicted"/>
<dbReference type="PANTHER" id="PTHR37987">
    <property type="entry name" value="CHROMOSOME 9, WHOLE GENOME SHOTGUN SEQUENCE"/>
    <property type="match status" value="1"/>
</dbReference>
<evidence type="ECO:0000256" key="1">
    <source>
        <dbReference type="ARBA" id="ARBA00022631"/>
    </source>
</evidence>
<dbReference type="InterPro" id="IPR018020">
    <property type="entry name" value="OHCU_decarboxylase"/>
</dbReference>
<name>A0A194SFZ0_RHOGW</name>
<sequence>MADALPPPRIDLLVHSPSPAAYVPVLKLLLEPSPPLESLLAPQLHHRIASLPPASRPSSYTALVDLAADVVASWDVDDQAAFLAAHPRIGETKNLSTASQGEQAPKQGQQGTPGEVLKRLQVLNSLYEDAFPGLRFITFVNGRSRAEIVPEIESLLSLSLPPPSPSTPEPRLSDLRARLRVSPAGSLAWRNELERGLGDMWAIAKDRVRKMGVE</sequence>
<reference evidence="4 5" key="1">
    <citation type="journal article" date="2015" name="Front. Microbiol.">
        <title>Genome sequence of the plant growth promoting endophytic yeast Rhodotorula graminis WP1.</title>
        <authorList>
            <person name="Firrincieli A."/>
            <person name="Otillar R."/>
            <person name="Salamov A."/>
            <person name="Schmutz J."/>
            <person name="Khan Z."/>
            <person name="Redman R.S."/>
            <person name="Fleck N.D."/>
            <person name="Lindquist E."/>
            <person name="Grigoriev I.V."/>
            <person name="Doty S.L."/>
        </authorList>
    </citation>
    <scope>NUCLEOTIDE SEQUENCE [LARGE SCALE GENOMIC DNA]</scope>
    <source>
        <strain evidence="4 5">WP1</strain>
    </source>
</reference>
<evidence type="ECO:0000313" key="5">
    <source>
        <dbReference type="Proteomes" id="UP000053890"/>
    </source>
</evidence>
<dbReference type="Gene3D" id="1.10.3330.10">
    <property type="entry name" value="Oxo-4-hydroxy-4-carboxy-5-ureidoimidazoline decarboxylase"/>
    <property type="match status" value="1"/>
</dbReference>
<evidence type="ECO:0000256" key="2">
    <source>
        <dbReference type="SAM" id="MobiDB-lite"/>
    </source>
</evidence>
<keyword evidence="1" id="KW-0659">Purine metabolism</keyword>
<dbReference type="RefSeq" id="XP_018274595.1">
    <property type="nucleotide sequence ID" value="XM_018415599.1"/>
</dbReference>
<organism evidence="4 5">
    <name type="scientific">Rhodotorula graminis (strain WP1)</name>
    <dbReference type="NCBI Taxonomy" id="578459"/>
    <lineage>
        <taxon>Eukaryota</taxon>
        <taxon>Fungi</taxon>
        <taxon>Dikarya</taxon>
        <taxon>Basidiomycota</taxon>
        <taxon>Pucciniomycotina</taxon>
        <taxon>Microbotryomycetes</taxon>
        <taxon>Sporidiobolales</taxon>
        <taxon>Sporidiobolaceae</taxon>
        <taxon>Rhodotorula</taxon>
    </lineage>
</organism>
<dbReference type="Pfam" id="PF09349">
    <property type="entry name" value="OHCU_decarbox"/>
    <property type="match status" value="1"/>
</dbReference>
<dbReference type="GO" id="GO:0006144">
    <property type="term" value="P:purine nucleobase metabolic process"/>
    <property type="evidence" value="ECO:0007669"/>
    <property type="project" value="UniProtKB-KW"/>
</dbReference>
<gene>
    <name evidence="4" type="ORF">RHOBADRAFT_51001</name>
</gene>
<accession>A0A194SFZ0</accession>
<dbReference type="AlphaFoldDB" id="A0A194SFZ0"/>
<evidence type="ECO:0000313" key="4">
    <source>
        <dbReference type="EMBL" id="KPV78546.1"/>
    </source>
</evidence>